<dbReference type="AlphaFoldDB" id="A0AA36IQF1"/>
<dbReference type="PROSITE" id="PS50088">
    <property type="entry name" value="ANK_REPEAT"/>
    <property type="match status" value="5"/>
</dbReference>
<dbReference type="PROSITE" id="PS50297">
    <property type="entry name" value="ANK_REP_REGION"/>
    <property type="match status" value="4"/>
</dbReference>
<keyword evidence="4" id="KW-0862">Zinc</keyword>
<dbReference type="PANTHER" id="PTHR24198">
    <property type="entry name" value="ANKYRIN REPEAT AND PROTEIN KINASE DOMAIN-CONTAINING PROTEIN"/>
    <property type="match status" value="1"/>
</dbReference>
<dbReference type="InterPro" id="IPR036770">
    <property type="entry name" value="Ankyrin_rpt-contain_sf"/>
</dbReference>
<dbReference type="SMART" id="SM00248">
    <property type="entry name" value="ANK"/>
    <property type="match status" value="9"/>
</dbReference>
<accession>A0AA36IQF1</accession>
<organism evidence="6 7">
    <name type="scientific">Effrenium voratum</name>
    <dbReference type="NCBI Taxonomy" id="2562239"/>
    <lineage>
        <taxon>Eukaryota</taxon>
        <taxon>Sar</taxon>
        <taxon>Alveolata</taxon>
        <taxon>Dinophyceae</taxon>
        <taxon>Suessiales</taxon>
        <taxon>Symbiodiniaceae</taxon>
        <taxon>Effrenium</taxon>
    </lineage>
</organism>
<keyword evidence="4" id="KW-0479">Metal-binding</keyword>
<reference evidence="6" key="1">
    <citation type="submission" date="2023-08" db="EMBL/GenBank/DDBJ databases">
        <authorList>
            <person name="Chen Y."/>
            <person name="Shah S."/>
            <person name="Dougan E. K."/>
            <person name="Thang M."/>
            <person name="Chan C."/>
        </authorList>
    </citation>
    <scope>NUCLEOTIDE SEQUENCE</scope>
</reference>
<evidence type="ECO:0000256" key="1">
    <source>
        <dbReference type="ARBA" id="ARBA00022737"/>
    </source>
</evidence>
<gene>
    <name evidence="6" type="ORF">EVOR1521_LOCUS16096</name>
</gene>
<keyword evidence="2 3" id="KW-0040">ANK repeat</keyword>
<dbReference type="PANTHER" id="PTHR24198:SF194">
    <property type="entry name" value="INVERSIN-A"/>
    <property type="match status" value="1"/>
</dbReference>
<feature type="repeat" description="ANK" evidence="3">
    <location>
        <begin position="271"/>
        <end position="303"/>
    </location>
</feature>
<feature type="repeat" description="ANK" evidence="3">
    <location>
        <begin position="101"/>
        <end position="133"/>
    </location>
</feature>
<feature type="repeat" description="ANK" evidence="3">
    <location>
        <begin position="526"/>
        <end position="555"/>
    </location>
</feature>
<dbReference type="InterPro" id="IPR001841">
    <property type="entry name" value="Znf_RING"/>
</dbReference>
<comment type="caution">
    <text evidence="6">The sequence shown here is derived from an EMBL/GenBank/DDBJ whole genome shotgun (WGS) entry which is preliminary data.</text>
</comment>
<keyword evidence="7" id="KW-1185">Reference proteome</keyword>
<dbReference type="GO" id="GO:0005737">
    <property type="term" value="C:cytoplasm"/>
    <property type="evidence" value="ECO:0007669"/>
    <property type="project" value="TreeGrafter"/>
</dbReference>
<feature type="repeat" description="ANK" evidence="3">
    <location>
        <begin position="135"/>
        <end position="167"/>
    </location>
</feature>
<protein>
    <recommendedName>
        <fullName evidence="5">RING-type domain-containing protein</fullName>
    </recommendedName>
</protein>
<evidence type="ECO:0000256" key="2">
    <source>
        <dbReference type="ARBA" id="ARBA00023043"/>
    </source>
</evidence>
<evidence type="ECO:0000313" key="7">
    <source>
        <dbReference type="Proteomes" id="UP001178507"/>
    </source>
</evidence>
<dbReference type="InterPro" id="IPR013083">
    <property type="entry name" value="Znf_RING/FYVE/PHD"/>
</dbReference>
<dbReference type="InterPro" id="IPR002110">
    <property type="entry name" value="Ankyrin_rpt"/>
</dbReference>
<dbReference type="PROSITE" id="PS50089">
    <property type="entry name" value="ZF_RING_2"/>
    <property type="match status" value="1"/>
</dbReference>
<dbReference type="GO" id="GO:0008270">
    <property type="term" value="F:zinc ion binding"/>
    <property type="evidence" value="ECO:0007669"/>
    <property type="project" value="UniProtKB-KW"/>
</dbReference>
<evidence type="ECO:0000256" key="3">
    <source>
        <dbReference type="PROSITE-ProRule" id="PRU00023"/>
    </source>
</evidence>
<sequence>METNDICPICLDESPTAAVACPCPGRHVFCSDCLSASKALCCPLCRNRSEPVVRFLFALQRPGEGQMEWMIDQLLDSALQGNTQILQILVDWNCPVNLADRELQPLHLAAQEGHTAIARILVEANAQVEELELIEGATPLSLAAFEGHLETVRYLVEVKARLDHFDGDRLTPFMAACSGGHVEVAQFLLQANSDPQKRSFLKFTALHIAVEDMCTEVCRWLLQEAKGVVVNALAQYEESILHVAGRVDHWEVVDMMQTPFGQALVEARTTTGFGALHLAAALGNLQAADSLLRLRADIDARSAQEVSALYAATENGHLGVVKLLLFLGANCRVPCRIFPAHHSLLDWHLPRDSTNLLNLQVGCPVSFNLASLELEERPKASHWVTGLVEAIEQDPNSADRLDDLVMVNTGDLTYCICRYNCMPHLPSTLLENRHVLRLGEAVYIKAPIYCTSGDWILVPGDVGHVVAFAHGGEYEIEAEDGRCRYLAAREDLIPFLQEEALNCAARRGHLEILRELLQARADLEAGPRTALHCATEGGHLEVVQALLGARADLDAQWLASNSAIETAALAGQQEILAYLLDQVSFSRRPLQCLAEALAAARAAGLPGQLILAKLLALHGAGCALGSCEDLWLERQCLVQLRDLGMECLLSGDEASAMGISDFLGCARCAADR</sequence>
<proteinExistence type="predicted"/>
<dbReference type="SUPFAM" id="SSF48403">
    <property type="entry name" value="Ankyrin repeat"/>
    <property type="match status" value="2"/>
</dbReference>
<evidence type="ECO:0000256" key="4">
    <source>
        <dbReference type="PROSITE-ProRule" id="PRU00175"/>
    </source>
</evidence>
<dbReference type="SUPFAM" id="SSF57850">
    <property type="entry name" value="RING/U-box"/>
    <property type="match status" value="1"/>
</dbReference>
<feature type="domain" description="RING-type" evidence="5">
    <location>
        <begin position="7"/>
        <end position="46"/>
    </location>
</feature>
<dbReference type="Gene3D" id="3.30.40.10">
    <property type="entry name" value="Zinc/RING finger domain, C3HC4 (zinc finger)"/>
    <property type="match status" value="1"/>
</dbReference>
<name>A0AA36IQF1_9DINO</name>
<evidence type="ECO:0000259" key="5">
    <source>
        <dbReference type="PROSITE" id="PS50089"/>
    </source>
</evidence>
<dbReference type="Proteomes" id="UP001178507">
    <property type="component" value="Unassembled WGS sequence"/>
</dbReference>
<keyword evidence="1" id="KW-0677">Repeat</keyword>
<keyword evidence="4" id="KW-0863">Zinc-finger</keyword>
<evidence type="ECO:0000313" key="6">
    <source>
        <dbReference type="EMBL" id="CAJ1390773.1"/>
    </source>
</evidence>
<feature type="repeat" description="ANK" evidence="3">
    <location>
        <begin position="168"/>
        <end position="200"/>
    </location>
</feature>
<dbReference type="Pfam" id="PF12796">
    <property type="entry name" value="Ank_2"/>
    <property type="match status" value="4"/>
</dbReference>
<dbReference type="EMBL" id="CAUJNA010002135">
    <property type="protein sequence ID" value="CAJ1390773.1"/>
    <property type="molecule type" value="Genomic_DNA"/>
</dbReference>
<dbReference type="Gene3D" id="1.25.40.20">
    <property type="entry name" value="Ankyrin repeat-containing domain"/>
    <property type="match status" value="3"/>
</dbReference>